<dbReference type="Proteomes" id="UP001328107">
    <property type="component" value="Unassembled WGS sequence"/>
</dbReference>
<protein>
    <submittedName>
        <fullName evidence="1">Uncharacterized protein</fullName>
    </submittedName>
</protein>
<evidence type="ECO:0000313" key="1">
    <source>
        <dbReference type="EMBL" id="GMR43258.1"/>
    </source>
</evidence>
<dbReference type="AlphaFoldDB" id="A0AAN4ZR30"/>
<dbReference type="EMBL" id="BTRK01000003">
    <property type="protein sequence ID" value="GMR43258.1"/>
    <property type="molecule type" value="Genomic_DNA"/>
</dbReference>
<feature type="non-terminal residue" evidence="1">
    <location>
        <position position="67"/>
    </location>
</feature>
<gene>
    <name evidence="1" type="ORF">PMAYCL1PPCAC_13454</name>
</gene>
<organism evidence="1 2">
    <name type="scientific">Pristionchus mayeri</name>
    <dbReference type="NCBI Taxonomy" id="1317129"/>
    <lineage>
        <taxon>Eukaryota</taxon>
        <taxon>Metazoa</taxon>
        <taxon>Ecdysozoa</taxon>
        <taxon>Nematoda</taxon>
        <taxon>Chromadorea</taxon>
        <taxon>Rhabditida</taxon>
        <taxon>Rhabditina</taxon>
        <taxon>Diplogasteromorpha</taxon>
        <taxon>Diplogasteroidea</taxon>
        <taxon>Neodiplogasteridae</taxon>
        <taxon>Pristionchus</taxon>
    </lineage>
</organism>
<comment type="caution">
    <text evidence="1">The sequence shown here is derived from an EMBL/GenBank/DDBJ whole genome shotgun (WGS) entry which is preliminary data.</text>
</comment>
<keyword evidence="2" id="KW-1185">Reference proteome</keyword>
<name>A0AAN4ZR30_9BILA</name>
<proteinExistence type="predicted"/>
<reference evidence="2" key="1">
    <citation type="submission" date="2022-10" db="EMBL/GenBank/DDBJ databases">
        <title>Genome assembly of Pristionchus species.</title>
        <authorList>
            <person name="Yoshida K."/>
            <person name="Sommer R.J."/>
        </authorList>
    </citation>
    <scope>NUCLEOTIDE SEQUENCE [LARGE SCALE GENOMIC DNA]</scope>
    <source>
        <strain evidence="2">RS5460</strain>
    </source>
</reference>
<evidence type="ECO:0000313" key="2">
    <source>
        <dbReference type="Proteomes" id="UP001328107"/>
    </source>
</evidence>
<accession>A0AAN4ZR30</accession>
<feature type="non-terminal residue" evidence="1">
    <location>
        <position position="1"/>
    </location>
</feature>
<sequence length="67" mass="7794">GDLPKAKQITVSVPLFTVETPIRLGETAASRGKMMARNRYTLWRLFDREKCRLTRIFYKNNDDSLCT</sequence>